<dbReference type="InterPro" id="IPR052032">
    <property type="entry name" value="ATP-dep_AA_Ligase"/>
</dbReference>
<proteinExistence type="predicted"/>
<evidence type="ECO:0000256" key="3">
    <source>
        <dbReference type="ARBA" id="ARBA00022840"/>
    </source>
</evidence>
<dbReference type="InterPro" id="IPR011761">
    <property type="entry name" value="ATP-grasp"/>
</dbReference>
<evidence type="ECO:0000256" key="1">
    <source>
        <dbReference type="ARBA" id="ARBA00022598"/>
    </source>
</evidence>
<protein>
    <submittedName>
        <fullName evidence="6">Biotin carboxylase</fullName>
    </submittedName>
</protein>
<evidence type="ECO:0000313" key="6">
    <source>
        <dbReference type="EMBL" id="MBE1574394.1"/>
    </source>
</evidence>
<gene>
    <name evidence="6" type="ORF">H4W30_001423</name>
</gene>
<keyword evidence="3 4" id="KW-0067">ATP-binding</keyword>
<dbReference type="Proteomes" id="UP000656548">
    <property type="component" value="Unassembled WGS sequence"/>
</dbReference>
<dbReference type="PANTHER" id="PTHR43585:SF2">
    <property type="entry name" value="ATP-GRASP ENZYME FSQD"/>
    <property type="match status" value="1"/>
</dbReference>
<evidence type="ECO:0000313" key="7">
    <source>
        <dbReference type="Proteomes" id="UP000656548"/>
    </source>
</evidence>
<dbReference type="PANTHER" id="PTHR43585">
    <property type="entry name" value="FUMIPYRROLE BIOSYNTHESIS PROTEIN C"/>
    <property type="match status" value="1"/>
</dbReference>
<name>A0ABR9L194_9PSEU</name>
<comment type="caution">
    <text evidence="6">The sequence shown here is derived from an EMBL/GenBank/DDBJ whole genome shotgun (WGS) entry which is preliminary data.</text>
</comment>
<dbReference type="Gene3D" id="3.30.470.20">
    <property type="entry name" value="ATP-grasp fold, B domain"/>
    <property type="match status" value="1"/>
</dbReference>
<keyword evidence="1" id="KW-0436">Ligase</keyword>
<evidence type="ECO:0000256" key="2">
    <source>
        <dbReference type="ARBA" id="ARBA00022741"/>
    </source>
</evidence>
<keyword evidence="7" id="KW-1185">Reference proteome</keyword>
<evidence type="ECO:0000256" key="4">
    <source>
        <dbReference type="PROSITE-ProRule" id="PRU00409"/>
    </source>
</evidence>
<evidence type="ECO:0000259" key="5">
    <source>
        <dbReference type="PROSITE" id="PS50975"/>
    </source>
</evidence>
<dbReference type="EMBL" id="JADBEJ010000001">
    <property type="protein sequence ID" value="MBE1574394.1"/>
    <property type="molecule type" value="Genomic_DNA"/>
</dbReference>
<dbReference type="InterPro" id="IPR040570">
    <property type="entry name" value="LAL_C2"/>
</dbReference>
<organism evidence="6 7">
    <name type="scientific">Amycolatopsis roodepoortensis</name>
    <dbReference type="NCBI Taxonomy" id="700274"/>
    <lineage>
        <taxon>Bacteria</taxon>
        <taxon>Bacillati</taxon>
        <taxon>Actinomycetota</taxon>
        <taxon>Actinomycetes</taxon>
        <taxon>Pseudonocardiales</taxon>
        <taxon>Pseudonocardiaceae</taxon>
        <taxon>Amycolatopsis</taxon>
    </lineage>
</organism>
<reference evidence="6 7" key="1">
    <citation type="submission" date="2020-10" db="EMBL/GenBank/DDBJ databases">
        <title>Sequencing the genomes of 1000 actinobacteria strains.</title>
        <authorList>
            <person name="Klenk H.-P."/>
        </authorList>
    </citation>
    <scope>NUCLEOTIDE SEQUENCE [LARGE SCALE GENOMIC DNA]</scope>
    <source>
        <strain evidence="6 7">DSM 46661</strain>
    </source>
</reference>
<dbReference type="RefSeq" id="WP_192742031.1">
    <property type="nucleotide sequence ID" value="NZ_JADBEJ010000001.1"/>
</dbReference>
<keyword evidence="2 4" id="KW-0547">Nucleotide-binding</keyword>
<sequence length="412" mass="43889">MSVSAEPRLLFVGGAGPISSSRDIVSDALNQARARGIRTHILSRAELLAETKEVTALADEVSVVDPDDPVACARWARERSAAGDRFELVLGLRDTVLAAVAECARVFGAVGNSPDAVSRVRNKDTCREALAAAGFRQPSVRLCDGVGQAAEFLAASTGPWVVKPRDGMASIGVRKVSAPADLPAAIEALPDRELFLVEEFVSGPEFSVEGVFLGGRPRVLAVTEKEKLPPPHFVESGHLLPADLPEERAREIERQVTAALTALGLCFGVFHVELWLCAGEVVLGEVHVRPGGDWLHRLLAHAIPGLELFGLIFDDLLGRPSTGCPAPTRAGAARFLTARPGRLVRIEGWERVRDHPAVLHAELTVRPGDRIGPVHQSGDRAGVVVVGADTPEAARDLARRLAGAVRFTVDGD</sequence>
<dbReference type="Pfam" id="PF18603">
    <property type="entry name" value="LAL_C2"/>
    <property type="match status" value="1"/>
</dbReference>
<accession>A0ABR9L194</accession>
<dbReference type="Pfam" id="PF13535">
    <property type="entry name" value="ATP-grasp_4"/>
    <property type="match status" value="1"/>
</dbReference>
<feature type="domain" description="ATP-grasp" evidence="5">
    <location>
        <begin position="127"/>
        <end position="317"/>
    </location>
</feature>
<dbReference type="SUPFAM" id="SSF56059">
    <property type="entry name" value="Glutathione synthetase ATP-binding domain-like"/>
    <property type="match status" value="1"/>
</dbReference>
<dbReference type="PROSITE" id="PS50975">
    <property type="entry name" value="ATP_GRASP"/>
    <property type="match status" value="1"/>
</dbReference>